<dbReference type="RefSeq" id="XP_007721324.1">
    <property type="nucleotide sequence ID" value="XM_007723134.1"/>
</dbReference>
<dbReference type="InterPro" id="IPR029063">
    <property type="entry name" value="SAM-dependent_MTases_sf"/>
</dbReference>
<comment type="caution">
    <text evidence="2">The sequence shown here is derived from an EMBL/GenBank/DDBJ whole genome shotgun (WGS) entry which is preliminary data.</text>
</comment>
<evidence type="ECO:0000256" key="1">
    <source>
        <dbReference type="SAM" id="MobiDB-lite"/>
    </source>
</evidence>
<proteinExistence type="predicted"/>
<dbReference type="HOGENOM" id="CLU_072455_1_1_1"/>
<dbReference type="OrthoDB" id="2013972at2759"/>
<sequence length="245" mass="27275">MDSGQLPSRSYIPKSPHGPFPYSPADLTPMDVGNDSSFYNVPRFVTHIDDNAILNLRKYYDSVLPRQGRILDFCSSWISHYPPEVQDAAAAGTLDVLGVGMNAPELSKNPALKGWAVQDLNEDPEVRLPGSREGNLDASTCVVSIDYLTRPVEVLQSIRRQTNEGGQVHLIVSSRCFPSKAVGRWLDVGEEERLDMVGDYLWWSGWRNIEIQTLVVGTWRRDPLWVVRGENIAKSAGTPVGRVLV</sequence>
<name>W9YVZ5_9EURO</name>
<feature type="region of interest" description="Disordered" evidence="1">
    <location>
        <begin position="1"/>
        <end position="26"/>
    </location>
</feature>
<evidence type="ECO:0000313" key="3">
    <source>
        <dbReference type="Proteomes" id="UP000019484"/>
    </source>
</evidence>
<reference evidence="2 3" key="1">
    <citation type="submission" date="2013-03" db="EMBL/GenBank/DDBJ databases">
        <title>The Genome Sequence of Capronia coronata CBS 617.96.</title>
        <authorList>
            <consortium name="The Broad Institute Genomics Platform"/>
            <person name="Cuomo C."/>
            <person name="de Hoog S."/>
            <person name="Gorbushina A."/>
            <person name="Walker B."/>
            <person name="Young S.K."/>
            <person name="Zeng Q."/>
            <person name="Gargeya S."/>
            <person name="Fitzgerald M."/>
            <person name="Haas B."/>
            <person name="Abouelleil A."/>
            <person name="Allen A.W."/>
            <person name="Alvarado L."/>
            <person name="Arachchi H.M."/>
            <person name="Berlin A.M."/>
            <person name="Chapman S.B."/>
            <person name="Gainer-Dewar J."/>
            <person name="Goldberg J."/>
            <person name="Griggs A."/>
            <person name="Gujja S."/>
            <person name="Hansen M."/>
            <person name="Howarth C."/>
            <person name="Imamovic A."/>
            <person name="Ireland A."/>
            <person name="Larimer J."/>
            <person name="McCowan C."/>
            <person name="Murphy C."/>
            <person name="Pearson M."/>
            <person name="Poon T.W."/>
            <person name="Priest M."/>
            <person name="Roberts A."/>
            <person name="Saif S."/>
            <person name="Shea T."/>
            <person name="Sisk P."/>
            <person name="Sykes S."/>
            <person name="Wortman J."/>
            <person name="Nusbaum C."/>
            <person name="Birren B."/>
        </authorList>
    </citation>
    <scope>NUCLEOTIDE SEQUENCE [LARGE SCALE GENOMIC DNA]</scope>
    <source>
        <strain evidence="2 3">CBS 617.96</strain>
    </source>
</reference>
<accession>W9YVZ5</accession>
<dbReference type="eggNOG" id="ENOG502QS7X">
    <property type="taxonomic scope" value="Eukaryota"/>
</dbReference>
<dbReference type="SUPFAM" id="SSF53335">
    <property type="entry name" value="S-adenosyl-L-methionine-dependent methyltransferases"/>
    <property type="match status" value="1"/>
</dbReference>
<gene>
    <name evidence="2" type="ORF">A1O1_02223</name>
</gene>
<dbReference type="EMBL" id="AMWN01000002">
    <property type="protein sequence ID" value="EXJ93830.1"/>
    <property type="molecule type" value="Genomic_DNA"/>
</dbReference>
<protein>
    <recommendedName>
        <fullName evidence="4">Methyltransferase type 11 domain-containing protein</fullName>
    </recommendedName>
</protein>
<dbReference type="PANTHER" id="PTHR43036:SF2">
    <property type="entry name" value="OS04G0481300 PROTEIN"/>
    <property type="match status" value="1"/>
</dbReference>
<organism evidence="2 3">
    <name type="scientific">Capronia coronata CBS 617.96</name>
    <dbReference type="NCBI Taxonomy" id="1182541"/>
    <lineage>
        <taxon>Eukaryota</taxon>
        <taxon>Fungi</taxon>
        <taxon>Dikarya</taxon>
        <taxon>Ascomycota</taxon>
        <taxon>Pezizomycotina</taxon>
        <taxon>Eurotiomycetes</taxon>
        <taxon>Chaetothyriomycetidae</taxon>
        <taxon>Chaetothyriales</taxon>
        <taxon>Herpotrichiellaceae</taxon>
        <taxon>Capronia</taxon>
    </lineage>
</organism>
<dbReference type="GeneID" id="19157123"/>
<evidence type="ECO:0008006" key="4">
    <source>
        <dbReference type="Google" id="ProtNLM"/>
    </source>
</evidence>
<dbReference type="PANTHER" id="PTHR43036">
    <property type="entry name" value="OSJNBB0011N17.9 PROTEIN"/>
    <property type="match status" value="1"/>
</dbReference>
<dbReference type="Proteomes" id="UP000019484">
    <property type="component" value="Unassembled WGS sequence"/>
</dbReference>
<keyword evidence="3" id="KW-1185">Reference proteome</keyword>
<evidence type="ECO:0000313" key="2">
    <source>
        <dbReference type="EMBL" id="EXJ93830.1"/>
    </source>
</evidence>
<dbReference type="AlphaFoldDB" id="W9YVZ5"/>